<feature type="region of interest" description="Disordered" evidence="1">
    <location>
        <begin position="1"/>
        <end position="91"/>
    </location>
</feature>
<feature type="compositionally biased region" description="Basic residues" evidence="1">
    <location>
        <begin position="269"/>
        <end position="287"/>
    </location>
</feature>
<reference evidence="2" key="1">
    <citation type="journal article" date="2021" name="Nat. Commun.">
        <title>Genetic determinants of endophytism in the Arabidopsis root mycobiome.</title>
        <authorList>
            <person name="Mesny F."/>
            <person name="Miyauchi S."/>
            <person name="Thiergart T."/>
            <person name="Pickel B."/>
            <person name="Atanasova L."/>
            <person name="Karlsson M."/>
            <person name="Huettel B."/>
            <person name="Barry K.W."/>
            <person name="Haridas S."/>
            <person name="Chen C."/>
            <person name="Bauer D."/>
            <person name="Andreopoulos W."/>
            <person name="Pangilinan J."/>
            <person name="LaButti K."/>
            <person name="Riley R."/>
            <person name="Lipzen A."/>
            <person name="Clum A."/>
            <person name="Drula E."/>
            <person name="Henrissat B."/>
            <person name="Kohler A."/>
            <person name="Grigoriev I.V."/>
            <person name="Martin F.M."/>
            <person name="Hacquard S."/>
        </authorList>
    </citation>
    <scope>NUCLEOTIDE SEQUENCE</scope>
    <source>
        <strain evidence="2">MPI-CAGE-CH-0243</strain>
    </source>
</reference>
<keyword evidence="3" id="KW-1185">Reference proteome</keyword>
<organism evidence="2 3">
    <name type="scientific">Dendryphion nanum</name>
    <dbReference type="NCBI Taxonomy" id="256645"/>
    <lineage>
        <taxon>Eukaryota</taxon>
        <taxon>Fungi</taxon>
        <taxon>Dikarya</taxon>
        <taxon>Ascomycota</taxon>
        <taxon>Pezizomycotina</taxon>
        <taxon>Dothideomycetes</taxon>
        <taxon>Pleosporomycetidae</taxon>
        <taxon>Pleosporales</taxon>
        <taxon>Torulaceae</taxon>
        <taxon>Dendryphion</taxon>
    </lineage>
</organism>
<sequence length="287" mass="31047">MLGINYESSDDEEVIPVVKLEETPVQLSKPPTSVQPAPKPAIASPQSTSPTTGPVNGPAQGPAISSPNVVAGQPVDDSGAPGSPYSAERSIIRNLTLPTVPNFEIPSSPPGSPPQRSMKKFAQFLDLKKKGQHFNQRLENSSVIRDPNHGQKLMDFAGITEDEQYTSTLSVGLAVPTSFPEWAYVEELSASQKKITKAREEAHAKVPRESIDFVAATGSGGSSATGTPSGKNSRQSAAERIMAGLDRPHDGKRKELEQRGGRKDSSSRWRSRSRSPKRRKSRSRERQ</sequence>
<dbReference type="PANTHER" id="PTHR13464">
    <property type="entry name" value="TRANSCRIPTIONAL REGULATOR PROTEIN HCNGP"/>
    <property type="match status" value="1"/>
</dbReference>
<feature type="region of interest" description="Disordered" evidence="1">
    <location>
        <begin position="193"/>
        <end position="287"/>
    </location>
</feature>
<evidence type="ECO:0000256" key="1">
    <source>
        <dbReference type="SAM" id="MobiDB-lite"/>
    </source>
</evidence>
<dbReference type="AlphaFoldDB" id="A0A9P9IST0"/>
<evidence type="ECO:0000313" key="3">
    <source>
        <dbReference type="Proteomes" id="UP000700596"/>
    </source>
</evidence>
<dbReference type="InterPro" id="IPR012479">
    <property type="entry name" value="SAP30BP"/>
</dbReference>
<proteinExistence type="predicted"/>
<name>A0A9P9IST0_9PLEO</name>
<dbReference type="PANTHER" id="PTHR13464:SF0">
    <property type="entry name" value="SAP30-BINDING PROTEIN"/>
    <property type="match status" value="1"/>
</dbReference>
<feature type="compositionally biased region" description="Basic and acidic residues" evidence="1">
    <location>
        <begin position="246"/>
        <end position="267"/>
    </location>
</feature>
<evidence type="ECO:0000313" key="2">
    <source>
        <dbReference type="EMBL" id="KAH7131972.1"/>
    </source>
</evidence>
<accession>A0A9P9IST0</accession>
<feature type="compositionally biased region" description="Basic and acidic residues" evidence="1">
    <location>
        <begin position="197"/>
        <end position="211"/>
    </location>
</feature>
<protein>
    <submittedName>
        <fullName evidence="2">HCNGP-like protein-domain-containing protein</fullName>
    </submittedName>
</protein>
<comment type="caution">
    <text evidence="2">The sequence shown here is derived from an EMBL/GenBank/DDBJ whole genome shotgun (WGS) entry which is preliminary data.</text>
</comment>
<dbReference type="Pfam" id="PF07818">
    <property type="entry name" value="HCNGP"/>
    <property type="match status" value="1"/>
</dbReference>
<gene>
    <name evidence="2" type="ORF">B0J11DRAFT_520456</name>
</gene>
<dbReference type="GO" id="GO:0006355">
    <property type="term" value="P:regulation of DNA-templated transcription"/>
    <property type="evidence" value="ECO:0007669"/>
    <property type="project" value="InterPro"/>
</dbReference>
<dbReference type="Proteomes" id="UP000700596">
    <property type="component" value="Unassembled WGS sequence"/>
</dbReference>
<dbReference type="OrthoDB" id="1714508at2759"/>
<dbReference type="EMBL" id="JAGMWT010000003">
    <property type="protein sequence ID" value="KAH7131972.1"/>
    <property type="molecule type" value="Genomic_DNA"/>
</dbReference>
<feature type="compositionally biased region" description="Polar residues" evidence="1">
    <location>
        <begin position="44"/>
        <end position="54"/>
    </location>
</feature>
<dbReference type="GO" id="GO:0005634">
    <property type="term" value="C:nucleus"/>
    <property type="evidence" value="ECO:0007669"/>
    <property type="project" value="TreeGrafter"/>
</dbReference>
<feature type="compositionally biased region" description="Polar residues" evidence="1">
    <location>
        <begin position="25"/>
        <end position="35"/>
    </location>
</feature>